<dbReference type="Proteomes" id="UP001183809">
    <property type="component" value="Unassembled WGS sequence"/>
</dbReference>
<evidence type="ECO:0000313" key="1">
    <source>
        <dbReference type="EMBL" id="MDT0467522.1"/>
    </source>
</evidence>
<comment type="caution">
    <text evidence="1">The sequence shown here is derived from an EMBL/GenBank/DDBJ whole genome shotgun (WGS) entry which is preliminary data.</text>
</comment>
<dbReference type="EMBL" id="JAVREY010000055">
    <property type="protein sequence ID" value="MDT0467522.1"/>
    <property type="molecule type" value="Genomic_DNA"/>
</dbReference>
<keyword evidence="2" id="KW-1185">Reference proteome</keyword>
<accession>A0ABU2U2T1</accession>
<gene>
    <name evidence="1" type="ORF">RM764_31755</name>
</gene>
<sequence>MNRRTNTVASAAAAAAITVGILFAGQAILGSTSGSSAPSGSSPAPYTAADEKDDIGAYCLDLGKFQNEAAAGTLTDNDAKTYRQDMQGAVDRLKAHGKVKALPVEYLTDNGAIGLAAWDTAQQWCQKQNY</sequence>
<evidence type="ECO:0008006" key="3">
    <source>
        <dbReference type="Google" id="ProtNLM"/>
    </source>
</evidence>
<dbReference type="RefSeq" id="WP_311698984.1">
    <property type="nucleotide sequence ID" value="NZ_JAVREY010000055.1"/>
</dbReference>
<protein>
    <recommendedName>
        <fullName evidence="3">Secreted protein</fullName>
    </recommendedName>
</protein>
<reference evidence="2" key="1">
    <citation type="submission" date="2023-07" db="EMBL/GenBank/DDBJ databases">
        <title>30 novel species of actinomycetes from the DSMZ collection.</title>
        <authorList>
            <person name="Nouioui I."/>
        </authorList>
    </citation>
    <scope>NUCLEOTIDE SEQUENCE [LARGE SCALE GENOMIC DNA]</scope>
    <source>
        <strain evidence="2">DSM 41699</strain>
    </source>
</reference>
<evidence type="ECO:0000313" key="2">
    <source>
        <dbReference type="Proteomes" id="UP001183809"/>
    </source>
</evidence>
<organism evidence="1 2">
    <name type="scientific">Streptomyces gibsoniae</name>
    <dbReference type="NCBI Taxonomy" id="3075529"/>
    <lineage>
        <taxon>Bacteria</taxon>
        <taxon>Bacillati</taxon>
        <taxon>Actinomycetota</taxon>
        <taxon>Actinomycetes</taxon>
        <taxon>Kitasatosporales</taxon>
        <taxon>Streptomycetaceae</taxon>
        <taxon>Streptomyces</taxon>
    </lineage>
</organism>
<name>A0ABU2U2T1_9ACTN</name>
<proteinExistence type="predicted"/>